<proteinExistence type="inferred from homology"/>
<evidence type="ECO:0000256" key="1">
    <source>
        <dbReference type="ARBA" id="ARBA00010894"/>
    </source>
</evidence>
<name>A0A3D8I2M1_9HELI</name>
<keyword evidence="4" id="KW-1185">Reference proteome</keyword>
<dbReference type="Proteomes" id="UP000256599">
    <property type="component" value="Unassembled WGS sequence"/>
</dbReference>
<keyword evidence="2" id="KW-0472">Membrane</keyword>
<accession>A0A3D8I2M1</accession>
<sequence>MVLATFLHAIATILSMLINLYIWIIVIAALISWVRPDPFNPIVQLLNRLTQPLYAKLRKFIPTTISGIDFSPLIVAVVLKFIDLSLVRLLAQAAQML</sequence>
<dbReference type="OrthoDB" id="47652at2"/>
<feature type="transmembrane region" description="Helical" evidence="2">
    <location>
        <begin position="70"/>
        <end position="91"/>
    </location>
</feature>
<evidence type="ECO:0000256" key="2">
    <source>
        <dbReference type="SAM" id="Phobius"/>
    </source>
</evidence>
<comment type="similarity">
    <text evidence="1">Belongs to the YggT family.</text>
</comment>
<feature type="transmembrane region" description="Helical" evidence="2">
    <location>
        <begin position="7"/>
        <end position="31"/>
    </location>
</feature>
<comment type="caution">
    <text evidence="3">The sequence shown here is derived from an EMBL/GenBank/DDBJ whole genome shotgun (WGS) entry which is preliminary data.</text>
</comment>
<dbReference type="PANTHER" id="PTHR33219:SF14">
    <property type="entry name" value="PROTEIN COFACTOR ASSEMBLY OF COMPLEX C SUBUNIT B CCB3, CHLOROPLASTIC-RELATED"/>
    <property type="match status" value="1"/>
</dbReference>
<dbReference type="PANTHER" id="PTHR33219">
    <property type="entry name" value="YLMG HOMOLOG PROTEIN 2, CHLOROPLASTIC"/>
    <property type="match status" value="1"/>
</dbReference>
<evidence type="ECO:0000313" key="4">
    <source>
        <dbReference type="Proteomes" id="UP000256599"/>
    </source>
</evidence>
<organism evidence="3 4">
    <name type="scientific">Helicobacter marmotae</name>
    <dbReference type="NCBI Taxonomy" id="152490"/>
    <lineage>
        <taxon>Bacteria</taxon>
        <taxon>Pseudomonadati</taxon>
        <taxon>Campylobacterota</taxon>
        <taxon>Epsilonproteobacteria</taxon>
        <taxon>Campylobacterales</taxon>
        <taxon>Helicobacteraceae</taxon>
        <taxon>Helicobacter</taxon>
    </lineage>
</organism>
<dbReference type="RefSeq" id="WP_104700275.1">
    <property type="nucleotide sequence ID" value="NZ_FZPP01000023.1"/>
</dbReference>
<gene>
    <name evidence="3" type="ORF">CQA63_07005</name>
</gene>
<dbReference type="EMBL" id="NXLR01000013">
    <property type="protein sequence ID" value="RDU59382.1"/>
    <property type="molecule type" value="Genomic_DNA"/>
</dbReference>
<keyword evidence="2" id="KW-0812">Transmembrane</keyword>
<dbReference type="AlphaFoldDB" id="A0A3D8I2M1"/>
<protein>
    <submittedName>
        <fullName evidence="3">YggT family protein</fullName>
    </submittedName>
</protein>
<reference evidence="3 4" key="1">
    <citation type="submission" date="2018-04" db="EMBL/GenBank/DDBJ databases">
        <title>Novel Campyloabacter and Helicobacter Species and Strains.</title>
        <authorList>
            <person name="Mannion A.J."/>
            <person name="Shen Z."/>
            <person name="Fox J.G."/>
        </authorList>
    </citation>
    <scope>NUCLEOTIDE SEQUENCE [LARGE SCALE GENOMIC DNA]</scope>
    <source>
        <strain evidence="3 4">MIT 98-6070</strain>
    </source>
</reference>
<keyword evidence="2" id="KW-1133">Transmembrane helix</keyword>
<dbReference type="InterPro" id="IPR003425">
    <property type="entry name" value="CCB3/YggT"/>
</dbReference>
<dbReference type="GO" id="GO:0016020">
    <property type="term" value="C:membrane"/>
    <property type="evidence" value="ECO:0007669"/>
    <property type="project" value="InterPro"/>
</dbReference>
<dbReference type="Pfam" id="PF02325">
    <property type="entry name" value="CCB3_YggT"/>
    <property type="match status" value="1"/>
</dbReference>
<evidence type="ECO:0000313" key="3">
    <source>
        <dbReference type="EMBL" id="RDU59382.1"/>
    </source>
</evidence>